<evidence type="ECO:0000313" key="1">
    <source>
        <dbReference type="EMBL" id="GAV06967.1"/>
    </source>
</evidence>
<evidence type="ECO:0000313" key="2">
    <source>
        <dbReference type="Proteomes" id="UP000186922"/>
    </source>
</evidence>
<accession>A0A1D1W027</accession>
<dbReference type="AlphaFoldDB" id="A0A1D1W027"/>
<gene>
    <name evidence="1" type="primary">RvY_16871-1</name>
    <name evidence="1" type="synonym">RvY_16871.1</name>
    <name evidence="1" type="ORF">RvY_16871</name>
</gene>
<name>A0A1D1W027_RAMVA</name>
<dbReference type="Proteomes" id="UP000186922">
    <property type="component" value="Unassembled WGS sequence"/>
</dbReference>
<reference evidence="1 2" key="1">
    <citation type="journal article" date="2016" name="Nat. Commun.">
        <title>Extremotolerant tardigrade genome and improved radiotolerance of human cultured cells by tardigrade-unique protein.</title>
        <authorList>
            <person name="Hashimoto T."/>
            <person name="Horikawa D.D."/>
            <person name="Saito Y."/>
            <person name="Kuwahara H."/>
            <person name="Kozuka-Hata H."/>
            <person name="Shin-I T."/>
            <person name="Minakuchi Y."/>
            <person name="Ohishi K."/>
            <person name="Motoyama A."/>
            <person name="Aizu T."/>
            <person name="Enomoto A."/>
            <person name="Kondo K."/>
            <person name="Tanaka S."/>
            <person name="Hara Y."/>
            <person name="Koshikawa S."/>
            <person name="Sagara H."/>
            <person name="Miura T."/>
            <person name="Yokobori S."/>
            <person name="Miyagawa K."/>
            <person name="Suzuki Y."/>
            <person name="Kubo T."/>
            <person name="Oyama M."/>
            <person name="Kohara Y."/>
            <person name="Fujiyama A."/>
            <person name="Arakawa K."/>
            <person name="Katayama T."/>
            <person name="Toyoda A."/>
            <person name="Kunieda T."/>
        </authorList>
    </citation>
    <scope>NUCLEOTIDE SEQUENCE [LARGE SCALE GENOMIC DNA]</scope>
    <source>
        <strain evidence="1 2">YOKOZUNA-1</strain>
    </source>
</reference>
<keyword evidence="2" id="KW-1185">Reference proteome</keyword>
<sequence>MLEYFAVWTDKGYYNNSLHLRPTSRAHQLSSETGKIDLNEVCTPTGSQATFPVHGQMILNIN</sequence>
<comment type="caution">
    <text evidence="1">The sequence shown here is derived from an EMBL/GenBank/DDBJ whole genome shotgun (WGS) entry which is preliminary data.</text>
</comment>
<dbReference type="EMBL" id="BDGG01000014">
    <property type="protein sequence ID" value="GAV06967.1"/>
    <property type="molecule type" value="Genomic_DNA"/>
</dbReference>
<organism evidence="1 2">
    <name type="scientific">Ramazzottius varieornatus</name>
    <name type="common">Water bear</name>
    <name type="synonym">Tardigrade</name>
    <dbReference type="NCBI Taxonomy" id="947166"/>
    <lineage>
        <taxon>Eukaryota</taxon>
        <taxon>Metazoa</taxon>
        <taxon>Ecdysozoa</taxon>
        <taxon>Tardigrada</taxon>
        <taxon>Eutardigrada</taxon>
        <taxon>Parachela</taxon>
        <taxon>Hypsibioidea</taxon>
        <taxon>Ramazzottiidae</taxon>
        <taxon>Ramazzottius</taxon>
    </lineage>
</organism>
<protein>
    <submittedName>
        <fullName evidence="1">Uncharacterized protein</fullName>
    </submittedName>
</protein>
<proteinExistence type="predicted"/>